<gene>
    <name evidence="2" type="primary">mobB</name>
    <name evidence="2" type="ORF">EVJ47_08695</name>
</gene>
<dbReference type="PANTHER" id="PTHR40072">
    <property type="entry name" value="MOLYBDOPTERIN-GUANINE DINUCLEOTIDE BIOSYNTHESIS ADAPTER PROTEIN-RELATED"/>
    <property type="match status" value="1"/>
</dbReference>
<evidence type="ECO:0000313" key="3">
    <source>
        <dbReference type="Proteomes" id="UP000320813"/>
    </source>
</evidence>
<dbReference type="NCBIfam" id="TIGR00176">
    <property type="entry name" value="mobB"/>
    <property type="match status" value="1"/>
</dbReference>
<reference evidence="2 3" key="1">
    <citation type="submission" date="2019-01" db="EMBL/GenBank/DDBJ databases">
        <title>Insights into ecological role of a new deltaproteobacterial order Candidatus Sinidesulfobacterales (Sva0485) by metagenomics and metatranscriptomics.</title>
        <authorList>
            <person name="Tan S."/>
            <person name="Liu J."/>
            <person name="Fang Y."/>
            <person name="Hedlund B.P."/>
            <person name="Lian Z.H."/>
            <person name="Huang L.Y."/>
            <person name="Li J.T."/>
            <person name="Huang L.N."/>
            <person name="Li W.J."/>
            <person name="Jiang H.C."/>
            <person name="Dong H.L."/>
            <person name="Shu W.S."/>
        </authorList>
    </citation>
    <scope>NUCLEOTIDE SEQUENCE [LARGE SCALE GENOMIC DNA]</scope>
    <source>
        <strain evidence="2">AP3</strain>
    </source>
</reference>
<evidence type="ECO:0000259" key="1">
    <source>
        <dbReference type="Pfam" id="PF03205"/>
    </source>
</evidence>
<dbReference type="GO" id="GO:0006777">
    <property type="term" value="P:Mo-molybdopterin cofactor biosynthetic process"/>
    <property type="evidence" value="ECO:0007669"/>
    <property type="project" value="InterPro"/>
</dbReference>
<organism evidence="2 3">
    <name type="scientific">Candidatus Acidulodesulfobacterium ferriphilum</name>
    <dbReference type="NCBI Taxonomy" id="2597223"/>
    <lineage>
        <taxon>Bacteria</taxon>
        <taxon>Deltaproteobacteria</taxon>
        <taxon>Candidatus Acidulodesulfobacterales</taxon>
        <taxon>Candidatus Acidulodesulfobacterium</taxon>
    </lineage>
</organism>
<dbReference type="InterPro" id="IPR027417">
    <property type="entry name" value="P-loop_NTPase"/>
</dbReference>
<dbReference type="GO" id="GO:0005525">
    <property type="term" value="F:GTP binding"/>
    <property type="evidence" value="ECO:0007669"/>
    <property type="project" value="InterPro"/>
</dbReference>
<dbReference type="PANTHER" id="PTHR40072:SF1">
    <property type="entry name" value="MOLYBDOPTERIN-GUANINE DINUCLEOTIDE BIOSYNTHESIS ADAPTER PROTEIN"/>
    <property type="match status" value="1"/>
</dbReference>
<accession>A0A519B973</accession>
<sequence length="183" mass="20471">MAKNNANINNAEPPPKIVSFIAKSGTGKTTLIEKIIKILAEKGYRVSSLKHTDHDFDADIQGKDSWRHKNAGAYSTMLLSEKKMAFFSDVKEAEKPHGVKDIVLKFFGGSDIVIIEGFKDLNIPKIELLRKEISPDMDIKYKNDPNLILVCGDDFIKDLKIPQININDTEKIAGFIEKEIIGV</sequence>
<dbReference type="Pfam" id="PF03205">
    <property type="entry name" value="MobB"/>
    <property type="match status" value="1"/>
</dbReference>
<dbReference type="AlphaFoldDB" id="A0A519B973"/>
<name>A0A519B973_9DELT</name>
<dbReference type="CDD" id="cd03116">
    <property type="entry name" value="MobB"/>
    <property type="match status" value="1"/>
</dbReference>
<proteinExistence type="predicted"/>
<dbReference type="InterPro" id="IPR052539">
    <property type="entry name" value="MGD_biosynthesis_adapter"/>
</dbReference>
<dbReference type="Proteomes" id="UP000320813">
    <property type="component" value="Unassembled WGS sequence"/>
</dbReference>
<dbReference type="SUPFAM" id="SSF52540">
    <property type="entry name" value="P-loop containing nucleoside triphosphate hydrolases"/>
    <property type="match status" value="1"/>
</dbReference>
<evidence type="ECO:0000313" key="2">
    <source>
        <dbReference type="EMBL" id="RZD13850.1"/>
    </source>
</evidence>
<comment type="caution">
    <text evidence="2">The sequence shown here is derived from an EMBL/GenBank/DDBJ whole genome shotgun (WGS) entry which is preliminary data.</text>
</comment>
<feature type="domain" description="Molybdopterin-guanine dinucleotide biosynthesis protein B (MobB)" evidence="1">
    <location>
        <begin position="17"/>
        <end position="151"/>
    </location>
</feature>
<dbReference type="Gene3D" id="3.40.50.300">
    <property type="entry name" value="P-loop containing nucleotide triphosphate hydrolases"/>
    <property type="match status" value="1"/>
</dbReference>
<dbReference type="EMBL" id="SGBD01000006">
    <property type="protein sequence ID" value="RZD13850.1"/>
    <property type="molecule type" value="Genomic_DNA"/>
</dbReference>
<protein>
    <submittedName>
        <fullName evidence="2">Molybdopterin-guanine dinucleotide biosynthesis protein B</fullName>
    </submittedName>
</protein>
<dbReference type="InterPro" id="IPR004435">
    <property type="entry name" value="MobB_dom"/>
</dbReference>